<gene>
    <name evidence="12" type="ORF">CMQ_3664</name>
</gene>
<dbReference type="HOGENOM" id="CLU_030733_2_0_1"/>
<dbReference type="GeneID" id="25976789"/>
<dbReference type="Gene3D" id="1.20.120.1150">
    <property type="match status" value="1"/>
</dbReference>
<evidence type="ECO:0000256" key="7">
    <source>
        <dbReference type="ARBA" id="ARBA00023235"/>
    </source>
</evidence>
<evidence type="ECO:0000256" key="4">
    <source>
        <dbReference type="ARBA" id="ARBA00011019"/>
    </source>
</evidence>
<evidence type="ECO:0000256" key="8">
    <source>
        <dbReference type="ARBA" id="ARBA00023242"/>
    </source>
</evidence>
<dbReference type="GO" id="GO:0008160">
    <property type="term" value="F:protein tyrosine phosphatase activator activity"/>
    <property type="evidence" value="ECO:0007669"/>
    <property type="project" value="TreeGrafter"/>
</dbReference>
<evidence type="ECO:0000256" key="2">
    <source>
        <dbReference type="ARBA" id="ARBA00004123"/>
    </source>
</evidence>
<dbReference type="GO" id="GO:0005737">
    <property type="term" value="C:cytoplasm"/>
    <property type="evidence" value="ECO:0007669"/>
    <property type="project" value="UniProtKB-SubCell"/>
</dbReference>
<dbReference type="SUPFAM" id="SSF140984">
    <property type="entry name" value="PTPA-like"/>
    <property type="match status" value="1"/>
</dbReference>
<dbReference type="FunCoup" id="F0X9M7">
    <property type="interactions" value="80"/>
</dbReference>
<dbReference type="Proteomes" id="UP000007796">
    <property type="component" value="Unassembled WGS sequence"/>
</dbReference>
<dbReference type="GO" id="GO:0003755">
    <property type="term" value="F:peptidyl-prolyl cis-trans isomerase activity"/>
    <property type="evidence" value="ECO:0007669"/>
    <property type="project" value="UniProtKB-KW"/>
</dbReference>
<keyword evidence="8" id="KW-0539">Nucleus</keyword>
<keyword evidence="7 10" id="KW-0413">Isomerase</keyword>
<dbReference type="eggNOG" id="KOG2867">
    <property type="taxonomic scope" value="Eukaryota"/>
</dbReference>
<feature type="region of interest" description="Disordered" evidence="11">
    <location>
        <begin position="35"/>
        <end position="77"/>
    </location>
</feature>
<dbReference type="InterPro" id="IPR037218">
    <property type="entry name" value="PTPA_sf"/>
</dbReference>
<keyword evidence="13" id="KW-1185">Reference proteome</keyword>
<accession>F0X9M7</accession>
<protein>
    <recommendedName>
        <fullName evidence="10">Serine/threonine-protein phosphatase 2A activator</fullName>
        <ecNumber evidence="10">5.2.1.8</ecNumber>
    </recommendedName>
    <alternativeName>
        <fullName evidence="10">Phosphotyrosyl phosphatase activator</fullName>
    </alternativeName>
</protein>
<evidence type="ECO:0000256" key="6">
    <source>
        <dbReference type="ARBA" id="ARBA00023110"/>
    </source>
</evidence>
<sequence>MSLTTASAGVAVAAPASAPVSAAGHLLKLERLGVAAQQSEQKEQKEHKEHKEPNEHSHHNHNHSHHHHRHHHSSGAKHTFIRPTKRIFDGPDVARFLVSTAYRDLGLFILQLNHAMCPRATTQTIPTAASTTVFTLQQPRADPPSVCRLQQLLGRLDALIDQAPPDPGPRRFGNASFRTWHRLLAEQADGLLQELVGVGGQTDQTDQTDQATAMDEVAAYFLGSFGSAQRLDYGTGHELSFLAFLGSLWKLGVSSYLRVVRRLILTYTLEPAGSHGVWGLDDHFFLPYIFGSAQLTRPIAAATAASTPMPQEGSAPGAPKPADVLRPATVAVQRQQNLYFAAVGFIDDVKTGPFWEHSPILFDVSGIADGWGKINKGMIKMYNAEVLSKFPVVQHFAFGSLFAWTADPDAETPQHSVHMASQPATASTATATATATASATNTNAAAAATAAPWAQATRMPGTLGLPGPGIPYSRVPARPGLPSRPGSSATATPTSQDGGSTAAQIGLTRAPWAK</sequence>
<dbReference type="STRING" id="655863.F0X9M7"/>
<evidence type="ECO:0000256" key="5">
    <source>
        <dbReference type="ARBA" id="ARBA00022490"/>
    </source>
</evidence>
<evidence type="ECO:0000256" key="11">
    <source>
        <dbReference type="SAM" id="MobiDB-lite"/>
    </source>
</evidence>
<dbReference type="InParanoid" id="F0X9M7"/>
<dbReference type="FunFam" id="1.20.120.1150:FF:000003">
    <property type="entry name" value="Serine/threonine-protein phosphatase 2A activator"/>
    <property type="match status" value="1"/>
</dbReference>
<keyword evidence="6 10" id="KW-0697">Rotamase</keyword>
<evidence type="ECO:0000256" key="1">
    <source>
        <dbReference type="ARBA" id="ARBA00000971"/>
    </source>
</evidence>
<dbReference type="PANTHER" id="PTHR10012">
    <property type="entry name" value="SERINE/THREONINE-PROTEIN PHOSPHATASE 2A REGULATORY SUBUNIT B"/>
    <property type="match status" value="1"/>
</dbReference>
<feature type="compositionally biased region" description="Polar residues" evidence="11">
    <location>
        <begin position="485"/>
        <end position="503"/>
    </location>
</feature>
<dbReference type="EC" id="5.2.1.8" evidence="10"/>
<proteinExistence type="inferred from homology"/>
<dbReference type="GO" id="GO:0000159">
    <property type="term" value="C:protein phosphatase type 2A complex"/>
    <property type="evidence" value="ECO:0007669"/>
    <property type="project" value="TreeGrafter"/>
</dbReference>
<name>F0X9M7_GROCL</name>
<evidence type="ECO:0000313" key="12">
    <source>
        <dbReference type="EMBL" id="EFX05595.1"/>
    </source>
</evidence>
<feature type="compositionally biased region" description="Basic and acidic residues" evidence="11">
    <location>
        <begin position="40"/>
        <end position="57"/>
    </location>
</feature>
<evidence type="ECO:0000256" key="9">
    <source>
        <dbReference type="ARBA" id="ARBA00025287"/>
    </source>
</evidence>
<organism evidence="13">
    <name type="scientific">Grosmannia clavigera (strain kw1407 / UAMH 11150)</name>
    <name type="common">Blue stain fungus</name>
    <name type="synonym">Graphiocladiella clavigera</name>
    <dbReference type="NCBI Taxonomy" id="655863"/>
    <lineage>
        <taxon>Eukaryota</taxon>
        <taxon>Fungi</taxon>
        <taxon>Dikarya</taxon>
        <taxon>Ascomycota</taxon>
        <taxon>Pezizomycotina</taxon>
        <taxon>Sordariomycetes</taxon>
        <taxon>Sordariomycetidae</taxon>
        <taxon>Ophiostomatales</taxon>
        <taxon>Ophiostomataceae</taxon>
        <taxon>Leptographium</taxon>
    </lineage>
</organism>
<dbReference type="InterPro" id="IPR043170">
    <property type="entry name" value="PTPA_C_lid"/>
</dbReference>
<comment type="catalytic activity">
    <reaction evidence="1 10">
        <text>[protein]-peptidylproline (omega=180) = [protein]-peptidylproline (omega=0)</text>
        <dbReference type="Rhea" id="RHEA:16237"/>
        <dbReference type="Rhea" id="RHEA-COMP:10747"/>
        <dbReference type="Rhea" id="RHEA-COMP:10748"/>
        <dbReference type="ChEBI" id="CHEBI:83833"/>
        <dbReference type="ChEBI" id="CHEBI:83834"/>
        <dbReference type="EC" id="5.2.1.8"/>
    </reaction>
</comment>
<feature type="compositionally biased region" description="Basic residues" evidence="11">
    <location>
        <begin position="58"/>
        <end position="77"/>
    </location>
</feature>
<evidence type="ECO:0000256" key="10">
    <source>
        <dbReference type="RuleBase" id="RU361210"/>
    </source>
</evidence>
<evidence type="ECO:0000256" key="3">
    <source>
        <dbReference type="ARBA" id="ARBA00004496"/>
    </source>
</evidence>
<reference evidence="12 13" key="1">
    <citation type="journal article" date="2011" name="Proc. Natl. Acad. Sci. U.S.A.">
        <title>Genome and transcriptome analyses of the mountain pine beetle-fungal symbiont Grosmannia clavigera, a lodgepole pine pathogen.</title>
        <authorList>
            <person name="DiGuistini S."/>
            <person name="Wang Y."/>
            <person name="Liao N.Y."/>
            <person name="Taylor G."/>
            <person name="Tanguay P."/>
            <person name="Feau N."/>
            <person name="Henrissat B."/>
            <person name="Chan S.K."/>
            <person name="Hesse-Orce U."/>
            <person name="Alamouti S.M."/>
            <person name="Tsui C.K.M."/>
            <person name="Docking R.T."/>
            <person name="Levasseur A."/>
            <person name="Haridas S."/>
            <person name="Robertson G."/>
            <person name="Birol I."/>
            <person name="Holt R.A."/>
            <person name="Marra M.A."/>
            <person name="Hamelin R.C."/>
            <person name="Hirst M."/>
            <person name="Jones S.J.M."/>
            <person name="Bohlmann J."/>
            <person name="Breuil C."/>
        </authorList>
    </citation>
    <scope>NUCLEOTIDE SEQUENCE [LARGE SCALE GENOMIC DNA]</scope>
    <source>
        <strain evidence="13">kw1407 / UAMH 11150</strain>
    </source>
</reference>
<dbReference type="EMBL" id="GL629735">
    <property type="protein sequence ID" value="EFX05595.1"/>
    <property type="molecule type" value="Genomic_DNA"/>
</dbReference>
<dbReference type="PANTHER" id="PTHR10012:SF3">
    <property type="entry name" value="SERINE_THREONINE-PROTEIN PHOSPHATASE 2A ACTIVATOR 1"/>
    <property type="match status" value="1"/>
</dbReference>
<dbReference type="Pfam" id="PF03095">
    <property type="entry name" value="PTPA"/>
    <property type="match status" value="1"/>
</dbReference>
<dbReference type="GO" id="GO:0007052">
    <property type="term" value="P:mitotic spindle organization"/>
    <property type="evidence" value="ECO:0007669"/>
    <property type="project" value="TreeGrafter"/>
</dbReference>
<evidence type="ECO:0000313" key="13">
    <source>
        <dbReference type="Proteomes" id="UP000007796"/>
    </source>
</evidence>
<dbReference type="InterPro" id="IPR004327">
    <property type="entry name" value="Phstyr_phstse_ac"/>
</dbReference>
<dbReference type="OrthoDB" id="16120at2759"/>
<dbReference type="CDD" id="cd04087">
    <property type="entry name" value="PTPA"/>
    <property type="match status" value="1"/>
</dbReference>
<dbReference type="AlphaFoldDB" id="F0X9M7"/>
<dbReference type="RefSeq" id="XP_014175077.1">
    <property type="nucleotide sequence ID" value="XM_014319602.1"/>
</dbReference>
<comment type="subcellular location">
    <subcellularLocation>
        <location evidence="3 10">Cytoplasm</location>
    </subcellularLocation>
    <subcellularLocation>
        <location evidence="2">Nucleus</location>
    </subcellularLocation>
</comment>
<comment type="similarity">
    <text evidence="4 10">Belongs to the PTPA-type PPIase family.</text>
</comment>
<dbReference type="GO" id="GO:0005634">
    <property type="term" value="C:nucleus"/>
    <property type="evidence" value="ECO:0007669"/>
    <property type="project" value="UniProtKB-SubCell"/>
</dbReference>
<keyword evidence="5 10" id="KW-0963">Cytoplasm</keyword>
<feature type="region of interest" description="Disordered" evidence="11">
    <location>
        <begin position="458"/>
        <end position="514"/>
    </location>
</feature>
<comment type="function">
    <text evidence="9">PPIases accelerate the folding of proteins. It catalyzes the cis-trans isomerization of proline imidic peptide bonds in oligopeptides. Acts as a regulatory subunit for PP2A-like phosphatases modulating their activity or substrate specificity, probably by inducing a conformational change in the catalytic subunit, a direct target of the PPIase. Can reactivate inactive phosphatase PP2A-phosphatase methylesterase complexes (PP2Ai) in presence of ATP and Mg(2+) by dissociating the inactive form from the complex.</text>
</comment>